<dbReference type="Gene3D" id="1.25.40.20">
    <property type="entry name" value="Ankyrin repeat-containing domain"/>
    <property type="match status" value="5"/>
</dbReference>
<feature type="repeat" description="ANK" evidence="5">
    <location>
        <begin position="440"/>
        <end position="472"/>
    </location>
</feature>
<name>A0A6A1QFU7_BALPH</name>
<evidence type="ECO:0000256" key="1">
    <source>
        <dbReference type="ARBA" id="ARBA00022737"/>
    </source>
</evidence>
<gene>
    <name evidence="10" type="ORF">E2I00_011547</name>
</gene>
<evidence type="ECO:0000259" key="8">
    <source>
        <dbReference type="PROSITE" id="PS50105"/>
    </source>
</evidence>
<dbReference type="SUPFAM" id="SSF56399">
    <property type="entry name" value="ADP-ribosylation"/>
    <property type="match status" value="1"/>
</dbReference>
<dbReference type="Pfam" id="PF00023">
    <property type="entry name" value="Ank"/>
    <property type="match status" value="2"/>
</dbReference>
<feature type="compositionally biased region" description="Low complexity" evidence="7">
    <location>
        <begin position="671"/>
        <end position="687"/>
    </location>
</feature>
<dbReference type="Gene3D" id="1.10.150.50">
    <property type="entry name" value="Transcription Factor, Ets-1"/>
    <property type="match status" value="1"/>
</dbReference>
<comment type="caution">
    <text evidence="10">The sequence shown here is derived from an EMBL/GenBank/DDBJ whole genome shotgun (WGS) entry which is preliminary data.</text>
</comment>
<reference evidence="10 11" key="1">
    <citation type="journal article" date="2019" name="PLoS ONE">
        <title>Genomic analyses reveal an absence of contemporary introgressive admixture between fin whales and blue whales, despite known hybrids.</title>
        <authorList>
            <person name="Westbury M.V."/>
            <person name="Petersen B."/>
            <person name="Lorenzen E.D."/>
        </authorList>
    </citation>
    <scope>NUCLEOTIDE SEQUENCE [LARGE SCALE GENOMIC DNA]</scope>
    <source>
        <strain evidence="10">FinWhale-01</strain>
    </source>
</reference>
<dbReference type="FunFam" id="3.90.228.10:FF:000001">
    <property type="entry name" value="Poly [ADP-ribose] polymerase tankyrase-2"/>
    <property type="match status" value="1"/>
</dbReference>
<dbReference type="FunFam" id="1.25.40.20:FF:000024">
    <property type="entry name" value="Poly [ADP-ribose] polymerase"/>
    <property type="match status" value="1"/>
</dbReference>
<dbReference type="PROSITE" id="PS51059">
    <property type="entry name" value="PARP_CATALYTIC"/>
    <property type="match status" value="1"/>
</dbReference>
<dbReference type="PANTHER" id="PTHR24123:SF143">
    <property type="entry name" value="INVERSIN"/>
    <property type="match status" value="1"/>
</dbReference>
<dbReference type="PROSITE" id="PS50297">
    <property type="entry name" value="ANK_REP_REGION"/>
    <property type="match status" value="11"/>
</dbReference>
<evidence type="ECO:0000256" key="2">
    <source>
        <dbReference type="ARBA" id="ARBA00023043"/>
    </source>
</evidence>
<dbReference type="FunFam" id="1.25.40.20:FF:000011">
    <property type="entry name" value="Poly [ADP-ribose] polymerase"/>
    <property type="match status" value="1"/>
</dbReference>
<dbReference type="InterPro" id="IPR002110">
    <property type="entry name" value="Ankyrin_rpt"/>
</dbReference>
<keyword evidence="6" id="KW-0808">Transferase</keyword>
<proteinExistence type="inferred from homology"/>
<dbReference type="Pfam" id="PF12796">
    <property type="entry name" value="Ank_2"/>
    <property type="match status" value="5"/>
</dbReference>
<dbReference type="Pfam" id="PF00644">
    <property type="entry name" value="PARP"/>
    <property type="match status" value="1"/>
</dbReference>
<dbReference type="SUPFAM" id="SSF47769">
    <property type="entry name" value="SAM/Pointed domain"/>
    <property type="match status" value="1"/>
</dbReference>
<feature type="repeat" description="ANK" evidence="5">
    <location>
        <begin position="527"/>
        <end position="559"/>
    </location>
</feature>
<keyword evidence="2 5" id="KW-0040">ANK repeat</keyword>
<comment type="function">
    <text evidence="4">Plays a central role during spermatogenesis by repressing transposable elements and preventing their mobilization, which is essential for the germline integrity. Acts via the piRNA metabolic process, which mediates the repression of transposable elements during meiosis by forming complexes composed of piRNAs and Piwi proteins and governs the methylation and subsequent repression of transposons. Its association with pi-bodies suggests a participation in the primary piRNAs metabolic process. Required prior to the pachytene stage to facilitate the production of multiple types of piRNAs, including those associated with repeats involved in the regulation of retrotransposons. May act by mediating protein-protein interactions during germ cell maturation.</text>
</comment>
<evidence type="ECO:0000313" key="11">
    <source>
        <dbReference type="Proteomes" id="UP000437017"/>
    </source>
</evidence>
<feature type="region of interest" description="Disordered" evidence="7">
    <location>
        <begin position="668"/>
        <end position="687"/>
    </location>
</feature>
<dbReference type="Proteomes" id="UP000437017">
    <property type="component" value="Unassembled WGS sequence"/>
</dbReference>
<feature type="repeat" description="ANK" evidence="5">
    <location>
        <begin position="143"/>
        <end position="175"/>
    </location>
</feature>
<dbReference type="EC" id="2.4.2.-" evidence="6"/>
<keyword evidence="1" id="KW-0677">Repeat</keyword>
<feature type="repeat" description="ANK" evidence="5">
    <location>
        <begin position="319"/>
        <end position="351"/>
    </location>
</feature>
<dbReference type="PANTHER" id="PTHR24123">
    <property type="entry name" value="ANKYRIN REPEAT-CONTAINING"/>
    <property type="match status" value="1"/>
</dbReference>
<evidence type="ECO:0000256" key="6">
    <source>
        <dbReference type="RuleBase" id="RU362114"/>
    </source>
</evidence>
<dbReference type="EMBL" id="SGJD01000190">
    <property type="protein sequence ID" value="KAB0406437.1"/>
    <property type="molecule type" value="Genomic_DNA"/>
</dbReference>
<organism evidence="10 11">
    <name type="scientific">Balaenoptera physalus</name>
    <name type="common">Fin whale</name>
    <name type="synonym">Balaena physalus</name>
    <dbReference type="NCBI Taxonomy" id="9770"/>
    <lineage>
        <taxon>Eukaryota</taxon>
        <taxon>Metazoa</taxon>
        <taxon>Chordata</taxon>
        <taxon>Craniata</taxon>
        <taxon>Vertebrata</taxon>
        <taxon>Euteleostomi</taxon>
        <taxon>Mammalia</taxon>
        <taxon>Eutheria</taxon>
        <taxon>Laurasiatheria</taxon>
        <taxon>Artiodactyla</taxon>
        <taxon>Whippomorpha</taxon>
        <taxon>Cetacea</taxon>
        <taxon>Mysticeti</taxon>
        <taxon>Balaenopteridae</taxon>
        <taxon>Balaenoptera</taxon>
    </lineage>
</organism>
<evidence type="ECO:0000259" key="9">
    <source>
        <dbReference type="PROSITE" id="PS51059"/>
    </source>
</evidence>
<feature type="non-terminal residue" evidence="10">
    <location>
        <position position="1"/>
    </location>
</feature>
<dbReference type="CDD" id="cd09524">
    <property type="entry name" value="SAM_tankyrase1_2"/>
    <property type="match status" value="1"/>
</dbReference>
<feature type="domain" description="SAM" evidence="8">
    <location>
        <begin position="726"/>
        <end position="785"/>
    </location>
</feature>
<dbReference type="PRINTS" id="PR01415">
    <property type="entry name" value="ANKYRIN"/>
</dbReference>
<keyword evidence="6" id="KW-0328">Glycosyltransferase</keyword>
<dbReference type="Gene3D" id="3.90.228.10">
    <property type="match status" value="1"/>
</dbReference>
<dbReference type="InterPro" id="IPR013761">
    <property type="entry name" value="SAM/pointed_sf"/>
</dbReference>
<feature type="repeat" description="ANK" evidence="5">
    <location>
        <begin position="56"/>
        <end position="88"/>
    </location>
</feature>
<feature type="domain" description="PARP catalytic" evidence="9">
    <location>
        <begin position="808"/>
        <end position="1013"/>
    </location>
</feature>
<dbReference type="InterPro" id="IPR051165">
    <property type="entry name" value="Multifunctional_ANK_Repeat"/>
</dbReference>
<evidence type="ECO:0000256" key="7">
    <source>
        <dbReference type="SAM" id="MobiDB-lite"/>
    </source>
</evidence>
<feature type="repeat" description="ANK" evidence="5">
    <location>
        <begin position="209"/>
        <end position="241"/>
    </location>
</feature>
<dbReference type="FunFam" id="1.25.40.20:FF:000009">
    <property type="entry name" value="Poly [ADP-ribose] polymerase"/>
    <property type="match status" value="1"/>
</dbReference>
<accession>A0A6A1QFU7</accession>
<comment type="similarity">
    <text evidence="3">Belongs to the ARTD/PARP family.</text>
</comment>
<sequence>FGRKDVVEYLLQNGANVQARDDGGLIPLHNACSFGHAEVVNLLLRHGADPNARDNWNYTPLHEAAIKGKIDVCIVLLQHGAEPTIRNTDGRTALDLADPSAKAVLTGEYKKDELLESARSGNEEKMMALLTPLNVNCHASDGRKSTPLHLAAGYNRVKIVQLLLQHGADVHAKDKGDLVPLHNACSYGHYEVTELLVKHGACVNAMDLWQFTPLHEAASKNRVEVCSLLLSYGADPTLLNCHNKSAIDLAPTPQLKERLAYEFKGHSLLQAAREADVTRIKKHLSLEMHCAAASPYPKRKQICELLLRKGANINEKTKEFLTPLHVASEKAHNDVVEVVVKHEAKVNALDNLGQTSLHRAAHCGHLQTCRLLLSYGCDPNIISLQGFTALQMGNENVQQLLQEGIPLGNSEADRQLLEAAKAGDVETVKHGAVVNVADLWKFTPLHEAAAKGKYEICKLLLQHGADPTKKNRDGNTPLDLVKDGDTDIQDLLRGDAALLDAAKKGCLARVKKLSSPDNVNCRDTQGRHSTPLHLAAGYNNLEVAEYLLQHGADVNAQDKGGLIPLHNAASYGHVDVAALLIKYNACVNATDKWAFTPLHEAAQKGRTQLCALLLAHGADPTLKNQEGQTPLDLVSADDVSALLTAAMPPSALPSCYKSQVLNGVRSPGATADALSSGPSSPSSLSAASSLDNLSGSFSELSSVVSSSGTEGASSLEKKEVPGVDFSITQFVRNLGLEHLMDIFEREQITLDVLVEMGHKELKEIGINAYGHRHKLIKGVERLISGQQGLNPYLTLNTSGSGTILIDLSPDDKEFQSVEEEMQSTVREHRDGGHAGGIFNRYNILKIQKVCNKKLWERYTHRRKEVSEENHNHANERMLFHGSPFVNAIIHKGFDERHAYIGGMFGAGIYFAENSSKSNQYVYGIGGGTGCPVHKDRSCYICHRQLLFCRVTLGKSFLQFSAMKMAHSPPGHHSVTGRPSVNGLALAEYVIYRGEQVIQFYLLIFKNALEPYFNLLQIF</sequence>
<dbReference type="SMART" id="SM00248">
    <property type="entry name" value="ANK"/>
    <property type="match status" value="12"/>
</dbReference>
<keyword evidence="6" id="KW-0520">NAD</keyword>
<dbReference type="SMART" id="SM00454">
    <property type="entry name" value="SAM"/>
    <property type="match status" value="1"/>
</dbReference>
<dbReference type="OrthoDB" id="4772757at2759"/>
<dbReference type="PROSITE" id="PS50105">
    <property type="entry name" value="SAM_DOMAIN"/>
    <property type="match status" value="1"/>
</dbReference>
<feature type="repeat" description="ANK" evidence="5">
    <location>
        <begin position="593"/>
        <end position="625"/>
    </location>
</feature>
<dbReference type="InterPro" id="IPR001660">
    <property type="entry name" value="SAM"/>
</dbReference>
<feature type="repeat" description="ANK" evidence="5">
    <location>
        <begin position="1"/>
        <end position="22"/>
    </location>
</feature>
<feature type="repeat" description="ANK" evidence="5">
    <location>
        <begin position="352"/>
        <end position="384"/>
    </location>
</feature>
<dbReference type="Gene3D" id="6.20.320.10">
    <property type="match status" value="1"/>
</dbReference>
<evidence type="ECO:0000256" key="5">
    <source>
        <dbReference type="PROSITE-ProRule" id="PRU00023"/>
    </source>
</evidence>
<feature type="repeat" description="ANK" evidence="5">
    <location>
        <begin position="176"/>
        <end position="208"/>
    </location>
</feature>
<evidence type="ECO:0000256" key="3">
    <source>
        <dbReference type="ARBA" id="ARBA00024347"/>
    </source>
</evidence>
<dbReference type="GO" id="GO:0003950">
    <property type="term" value="F:NAD+ poly-ADP-ribosyltransferase activity"/>
    <property type="evidence" value="ECO:0007669"/>
    <property type="project" value="UniProtKB-UniRule"/>
</dbReference>
<dbReference type="SUPFAM" id="SSF48403">
    <property type="entry name" value="Ankyrin repeat"/>
    <property type="match status" value="3"/>
</dbReference>
<dbReference type="CDD" id="cd01438">
    <property type="entry name" value="tankyrase_like"/>
    <property type="match status" value="1"/>
</dbReference>
<protein>
    <recommendedName>
        <fullName evidence="6">Poly [ADP-ribose] polymerase</fullName>
        <shortName evidence="6">PARP</shortName>
        <ecNumber evidence="6">2.4.2.-</ecNumber>
    </recommendedName>
</protein>
<evidence type="ECO:0000313" key="10">
    <source>
        <dbReference type="EMBL" id="KAB0406437.1"/>
    </source>
</evidence>
<feature type="repeat" description="ANK" evidence="5">
    <location>
        <begin position="560"/>
        <end position="592"/>
    </location>
</feature>
<dbReference type="PROSITE" id="PS50088">
    <property type="entry name" value="ANK_REPEAT"/>
    <property type="match status" value="12"/>
</dbReference>
<dbReference type="InterPro" id="IPR036770">
    <property type="entry name" value="Ankyrin_rpt-contain_sf"/>
</dbReference>
<feature type="repeat" description="ANK" evidence="5">
    <location>
        <begin position="23"/>
        <end position="55"/>
    </location>
</feature>
<dbReference type="Pfam" id="PF07647">
    <property type="entry name" value="SAM_2"/>
    <property type="match status" value="1"/>
</dbReference>
<keyword evidence="11" id="KW-1185">Reference proteome</keyword>
<dbReference type="AlphaFoldDB" id="A0A6A1QFU7"/>
<dbReference type="InterPro" id="IPR012317">
    <property type="entry name" value="Poly(ADP-ribose)pol_cat_dom"/>
</dbReference>
<dbReference type="FunFam" id="1.10.150.50:FF:000012">
    <property type="entry name" value="Poly [ADP-ribose] polymerase"/>
    <property type="match status" value="1"/>
</dbReference>
<evidence type="ECO:0000256" key="4">
    <source>
        <dbReference type="ARBA" id="ARBA00025297"/>
    </source>
</evidence>
<dbReference type="FunFam" id="1.25.40.20:FF:000220">
    <property type="entry name" value="Poly [ADP-ribose] polymerase"/>
    <property type="match status" value="1"/>
</dbReference>